<sequence length="592" mass="67757">MKWITYIFFCLAAFNLQAQVSFTTEVSREKLGINERLKVDFIIDKDADNFKAPDFNGFRRLAGPNQSMEQRYEYGKASFKKTYTYYLQPEKRGKLEIGQAEVEYKGKVYKSPPKTVEVTAAVDNPNSPTSVARSEVADAIHLVAEVSKSKPYLNEGVYIVYKLYVDRNINIRNYRPIDEPSFKDFWSQNIDIDRLEFKEGEYGGMPYRYVELRKTILYPQKTGKLEVEPLTIGVSVEVPTNRRDIFGRRQYELVEKTFSAKTRVFDVKPLPQEGKPLDFTGAVGQFDIQLNQSKNQLDANESLSATLKISGNGNLKLFNPPKLKAPNSIEMYEPERLDRVRTNANGMNGYISEKYTLVPQFEGNYTFGGVDFSYFDPRDEEYKTLTANNISIKVNPDPTAPTQTAANNTSQTDSAKTSKQQILTPESQFKYIELSTKLKPKGTRLFFNSNLFWTYLLLPYLCIPLLFFIKKKTNNSNNSTNGKAQQKANKLAKKFLSEAKRNLSDQDKFYEALERALHNFLKAKLKITTSEMSKEKIIETLQQRNVGEEQIQQFINLLQGCEQARYAPSSTAAKKEDYQKAAQTISEMDKAL</sequence>
<keyword evidence="2" id="KW-0472">Membrane</keyword>
<organism evidence="4 5">
    <name type="scientific">Psychroflexus planctonicus</name>
    <dbReference type="NCBI Taxonomy" id="1526575"/>
    <lineage>
        <taxon>Bacteria</taxon>
        <taxon>Pseudomonadati</taxon>
        <taxon>Bacteroidota</taxon>
        <taxon>Flavobacteriia</taxon>
        <taxon>Flavobacteriales</taxon>
        <taxon>Flavobacteriaceae</taxon>
        <taxon>Psychroflexus</taxon>
    </lineage>
</organism>
<protein>
    <recommendedName>
        <fullName evidence="6">Oxygen tolerance</fullName>
    </recommendedName>
</protein>
<dbReference type="RefSeq" id="WP_188458275.1">
    <property type="nucleotide sequence ID" value="NZ_BMGM01000005.1"/>
</dbReference>
<reference evidence="5" key="1">
    <citation type="journal article" date="2019" name="Int. J. Syst. Evol. Microbiol.">
        <title>The Global Catalogue of Microorganisms (GCM) 10K type strain sequencing project: providing services to taxonomists for standard genome sequencing and annotation.</title>
        <authorList>
            <consortium name="The Broad Institute Genomics Platform"/>
            <consortium name="The Broad Institute Genome Sequencing Center for Infectious Disease"/>
            <person name="Wu L."/>
            <person name="Ma J."/>
        </authorList>
    </citation>
    <scope>NUCLEOTIDE SEQUENCE [LARGE SCALE GENOMIC DNA]</scope>
    <source>
        <strain evidence="5">CGMCC 1.12931</strain>
    </source>
</reference>
<feature type="compositionally biased region" description="Low complexity" evidence="1">
    <location>
        <begin position="395"/>
        <end position="413"/>
    </location>
</feature>
<keyword evidence="3" id="KW-0732">Signal</keyword>
<accession>A0ABQ1SEI3</accession>
<evidence type="ECO:0000256" key="3">
    <source>
        <dbReference type="SAM" id="SignalP"/>
    </source>
</evidence>
<evidence type="ECO:0000313" key="5">
    <source>
        <dbReference type="Proteomes" id="UP000599179"/>
    </source>
</evidence>
<dbReference type="EMBL" id="BMGM01000005">
    <property type="protein sequence ID" value="GGE34049.1"/>
    <property type="molecule type" value="Genomic_DNA"/>
</dbReference>
<feature type="transmembrane region" description="Helical" evidence="2">
    <location>
        <begin position="451"/>
        <end position="469"/>
    </location>
</feature>
<evidence type="ECO:0000256" key="2">
    <source>
        <dbReference type="SAM" id="Phobius"/>
    </source>
</evidence>
<keyword evidence="5" id="KW-1185">Reference proteome</keyword>
<gene>
    <name evidence="4" type="primary">batD</name>
    <name evidence="4" type="ORF">GCM10010832_12740</name>
</gene>
<dbReference type="PANTHER" id="PTHR40940:SF2">
    <property type="entry name" value="BATD"/>
    <property type="match status" value="1"/>
</dbReference>
<dbReference type="Proteomes" id="UP000599179">
    <property type="component" value="Unassembled WGS sequence"/>
</dbReference>
<name>A0ABQ1SEI3_9FLAO</name>
<dbReference type="Pfam" id="PF13584">
    <property type="entry name" value="BatD"/>
    <property type="match status" value="2"/>
</dbReference>
<keyword evidence="2" id="KW-0812">Transmembrane</keyword>
<dbReference type="InterPro" id="IPR025738">
    <property type="entry name" value="BatD"/>
</dbReference>
<evidence type="ECO:0000313" key="4">
    <source>
        <dbReference type="EMBL" id="GGE34049.1"/>
    </source>
</evidence>
<feature type="region of interest" description="Disordered" evidence="1">
    <location>
        <begin position="395"/>
        <end position="420"/>
    </location>
</feature>
<proteinExistence type="predicted"/>
<dbReference type="PANTHER" id="PTHR40940">
    <property type="entry name" value="PROTEIN BATD-RELATED"/>
    <property type="match status" value="1"/>
</dbReference>
<evidence type="ECO:0000256" key="1">
    <source>
        <dbReference type="SAM" id="MobiDB-lite"/>
    </source>
</evidence>
<keyword evidence="2" id="KW-1133">Transmembrane helix</keyword>
<comment type="caution">
    <text evidence="4">The sequence shown here is derived from an EMBL/GenBank/DDBJ whole genome shotgun (WGS) entry which is preliminary data.</text>
</comment>
<evidence type="ECO:0008006" key="6">
    <source>
        <dbReference type="Google" id="ProtNLM"/>
    </source>
</evidence>
<feature type="signal peptide" evidence="3">
    <location>
        <begin position="1"/>
        <end position="18"/>
    </location>
</feature>
<feature type="chain" id="PRO_5046811589" description="Oxygen tolerance" evidence="3">
    <location>
        <begin position="19"/>
        <end position="592"/>
    </location>
</feature>